<accession>A0AAJ4XLD2</accession>
<feature type="coiled-coil region" evidence="1">
    <location>
        <begin position="757"/>
        <end position="819"/>
    </location>
</feature>
<feature type="coiled-coil region" evidence="1">
    <location>
        <begin position="1009"/>
        <end position="1240"/>
    </location>
</feature>
<feature type="region of interest" description="Disordered" evidence="2">
    <location>
        <begin position="1262"/>
        <end position="1300"/>
    </location>
</feature>
<proteinExistence type="predicted"/>
<evidence type="ECO:0000313" key="4">
    <source>
        <dbReference type="Proteomes" id="UP001294444"/>
    </source>
</evidence>
<evidence type="ECO:0000256" key="1">
    <source>
        <dbReference type="SAM" id="Coils"/>
    </source>
</evidence>
<dbReference type="GO" id="GO:0030705">
    <property type="term" value="P:cytoskeleton-dependent intracellular transport"/>
    <property type="evidence" value="ECO:0007669"/>
    <property type="project" value="TreeGrafter"/>
</dbReference>
<dbReference type="PANTHER" id="PTHR18947:SF28">
    <property type="entry name" value="GIRDIN, ISOFORM A"/>
    <property type="match status" value="1"/>
</dbReference>
<sequence length="1565" mass="169595">MMSELSLGDISLNTSTTPTSTPVAAKSKPRRISILPISHADLSSPTAARHQLQLLELENVGLSEELAHSEEENARLKAQVEALRSQSVSCTASTCSSASASSASSSSAYMITEAIPSSSSIESLGDMDITKKYLAQMKAASRLINRLTTHMSSHNPSTIPSAIHPSESLDESAYFNLDQSLVFDPERSVVAPSSTHLTTPNGKTKVERQFESDLLDDIGSLGAVWEEYARKASFASVEQSFSLQNAMAQNEILSAQIQELRTELEKAHTSTMSLEEKDAVIDQLKVDLVAAEQTQTELKAHADESKARLSDVQENLTQTAAKLDQITAEQELTIQAAARKSNALIEALQEELADRNAELDALQATSTATPAADAELSASLVTIRELEQQLENAKTKLEELRMERDEATAHLIKVQSEVGTLSANTSQSERIAELESQLATTTAQIEELQDAQQTAADESFAQVLKIQAELERLRANSPASATSTTDSAERVSELEKQLRTTASQLEELRAEQEVAAQKSSAKIVELQAQLDQRRSASSSVQSILTELSEKKDRLHAIKLRNTQIASLQRVSALQERVVDLLERAPAGNELLSYLGELSASLAQLRCSRTVANSATVVERGDASTSTVMPTRIDASTTADMPIEQDVKPLPCHTEDHKKLVDMLKGEIEELQARILRRNEQIGSLQKQLSQVRNDLDRTRTNQALAEGITLELDEEKLVHLALIKELKGKVDSLTSGKNNKSEAGTQTADGENSIKKKVELEVALETAQKSAARLTEQLAEATESKTRIGVEQSALKGKVEELQHQVSDLSAQVQVVKAVQVENAVQTTENHSDLVSALTDAREQIFSLEAQLETMRMHNDTLSTGKTTLETEISCLAQELIQLRTALSDSQKAAEVVEAQEGELKQLRSQLRKSEDRLSLTQLELDALNVTLAEQRESASADADRIEVLELQLSALQTEHEALCASSARGQATVEESRGQICELTTKLAGLENEALESSSALSLMEVDRNAALQHKTDLEDQLAELTAKHVELEQVLAERDAAIQIRNKEYWDLKEELAELQEAAERSNSDMPTLETVSALQAELESSKSERDALSERIGAQESALLKLKADLSSARSTEEMLNDQYAAAQRRAKDLETLVSELESQPVADTATCIDPELKAKLEKAEVEVSYLNTRIEELEEELGRKAEEIEEADSKILDALKESKKYATRYTKLTGKYETLQAELKMAQFKLDGLQYELDRLKTAKALTNTLGASIGTSKVREGREGEGGAVIGNGSGDILAGRKRSKPDSVDEEPTRMGITLKEVAKSTTNTATPKLSRTDLGVGVKVVYAPSPSSHKRTPSGSDFTPVRRSAVLLKNVIRSHKKPSADDHHNHHPTQQSIVLGLGTPVLTTTPPELAAAGKVGVVQDQDQGGMVRSTSNPSELIASRLSSSSSSSSSVKHKSSSITMLVDKTNLGSVVNATSAYGTGSSRLSSKIGIGGNHSTVVKEVNEPITSLFAHDARRQMVQSIQKKNSCSTTVITPISSLNKIGAQSNGNGNSNGGGGAADFLARMKAQRAAASRT</sequence>
<reference evidence="3" key="1">
    <citation type="submission" date="2023-10" db="EMBL/GenBank/DDBJ databases">
        <authorList>
            <person name="Guldener U."/>
        </authorList>
    </citation>
    <scope>NUCLEOTIDE SEQUENCE</scope>
    <source>
        <strain evidence="3">Mp4</strain>
    </source>
</reference>
<evidence type="ECO:0000256" key="2">
    <source>
        <dbReference type="SAM" id="MobiDB-lite"/>
    </source>
</evidence>
<organism evidence="3 4">
    <name type="scientific">Melanopsichium pennsylvanicum</name>
    <dbReference type="NCBI Taxonomy" id="63383"/>
    <lineage>
        <taxon>Eukaryota</taxon>
        <taxon>Fungi</taxon>
        <taxon>Dikarya</taxon>
        <taxon>Basidiomycota</taxon>
        <taxon>Ustilaginomycotina</taxon>
        <taxon>Ustilaginomycetes</taxon>
        <taxon>Ustilaginales</taxon>
        <taxon>Ustilaginaceae</taxon>
        <taxon>Melanopsichium</taxon>
    </lineage>
</organism>
<dbReference type="GO" id="GO:0005737">
    <property type="term" value="C:cytoplasm"/>
    <property type="evidence" value="ECO:0007669"/>
    <property type="project" value="TreeGrafter"/>
</dbReference>
<dbReference type="GO" id="GO:0031122">
    <property type="term" value="P:cytoplasmic microtubule organization"/>
    <property type="evidence" value="ECO:0007669"/>
    <property type="project" value="TreeGrafter"/>
</dbReference>
<dbReference type="GO" id="GO:0008017">
    <property type="term" value="F:microtubule binding"/>
    <property type="evidence" value="ECO:0007669"/>
    <property type="project" value="TreeGrafter"/>
</dbReference>
<feature type="region of interest" description="Disordered" evidence="2">
    <location>
        <begin position="1412"/>
        <end position="1447"/>
    </location>
</feature>
<gene>
    <name evidence="3" type="ORF">MEPE_02690</name>
</gene>
<feature type="coiled-coil region" evidence="1">
    <location>
        <begin position="890"/>
        <end position="966"/>
    </location>
</feature>
<protein>
    <submittedName>
        <fullName evidence="3">Uncharacterized protein</fullName>
    </submittedName>
</protein>
<feature type="coiled-coil region" evidence="1">
    <location>
        <begin position="243"/>
        <end position="518"/>
    </location>
</feature>
<feature type="region of interest" description="Disordered" evidence="2">
    <location>
        <begin position="1334"/>
        <end position="1353"/>
    </location>
</feature>
<evidence type="ECO:0000313" key="3">
    <source>
        <dbReference type="EMBL" id="SNX83982.1"/>
    </source>
</evidence>
<comment type="caution">
    <text evidence="3">The sequence shown here is derived from an EMBL/GenBank/DDBJ whole genome shotgun (WGS) entry which is preliminary data.</text>
</comment>
<feature type="region of interest" description="Disordered" evidence="2">
    <location>
        <begin position="1"/>
        <end position="27"/>
    </location>
</feature>
<feature type="compositionally biased region" description="Basic and acidic residues" evidence="2">
    <location>
        <begin position="1290"/>
        <end position="1299"/>
    </location>
</feature>
<keyword evidence="1" id="KW-0175">Coiled coil</keyword>
<feature type="coiled-coil region" evidence="1">
    <location>
        <begin position="52"/>
        <end position="86"/>
    </location>
</feature>
<keyword evidence="4" id="KW-1185">Reference proteome</keyword>
<dbReference type="GO" id="GO:0051959">
    <property type="term" value="F:dynein light intermediate chain binding"/>
    <property type="evidence" value="ECO:0007669"/>
    <property type="project" value="TreeGrafter"/>
</dbReference>
<name>A0AAJ4XLD2_9BASI</name>
<feature type="coiled-coil region" evidence="1">
    <location>
        <begin position="653"/>
        <end position="701"/>
    </location>
</feature>
<dbReference type="Proteomes" id="UP001294444">
    <property type="component" value="Unassembled WGS sequence"/>
</dbReference>
<dbReference type="GO" id="GO:0005815">
    <property type="term" value="C:microtubule organizing center"/>
    <property type="evidence" value="ECO:0007669"/>
    <property type="project" value="TreeGrafter"/>
</dbReference>
<dbReference type="EMBL" id="OAPG01000005">
    <property type="protein sequence ID" value="SNX83982.1"/>
    <property type="molecule type" value="Genomic_DNA"/>
</dbReference>
<dbReference type="PANTHER" id="PTHR18947">
    <property type="entry name" value="HOOK PROTEINS"/>
    <property type="match status" value="1"/>
</dbReference>